<dbReference type="AlphaFoldDB" id="A0A853IHZ8"/>
<dbReference type="PANTHER" id="PTHR33653">
    <property type="entry name" value="RIBONUCLEASE VAPC2"/>
    <property type="match status" value="1"/>
</dbReference>
<dbReference type="InterPro" id="IPR050556">
    <property type="entry name" value="Type_II_TA_system_RNase"/>
</dbReference>
<gene>
    <name evidence="9" type="ORF">H0A36_27070</name>
</gene>
<dbReference type="GO" id="GO:0004518">
    <property type="term" value="F:nuclease activity"/>
    <property type="evidence" value="ECO:0007669"/>
    <property type="project" value="UniProtKB-KW"/>
</dbReference>
<evidence type="ECO:0000256" key="2">
    <source>
        <dbReference type="ARBA" id="ARBA00022649"/>
    </source>
</evidence>
<evidence type="ECO:0000256" key="3">
    <source>
        <dbReference type="ARBA" id="ARBA00022722"/>
    </source>
</evidence>
<dbReference type="Gene3D" id="3.40.50.1010">
    <property type="entry name" value="5'-nuclease"/>
    <property type="match status" value="1"/>
</dbReference>
<dbReference type="InterPro" id="IPR029060">
    <property type="entry name" value="PIN-like_dom_sf"/>
</dbReference>
<evidence type="ECO:0000256" key="5">
    <source>
        <dbReference type="ARBA" id="ARBA00022801"/>
    </source>
</evidence>
<protein>
    <submittedName>
        <fullName evidence="9">Type II toxin-antitoxin system VapC family toxin</fullName>
    </submittedName>
</protein>
<proteinExistence type="inferred from homology"/>
<comment type="similarity">
    <text evidence="7">Belongs to the PINc/VapC protein family.</text>
</comment>
<name>A0A853IHZ8_9GAMM</name>
<keyword evidence="3" id="KW-0540">Nuclease</keyword>
<dbReference type="RefSeq" id="WP_180571661.1">
    <property type="nucleotide sequence ID" value="NZ_JACCKB010000121.1"/>
</dbReference>
<dbReference type="GO" id="GO:0016787">
    <property type="term" value="F:hydrolase activity"/>
    <property type="evidence" value="ECO:0007669"/>
    <property type="project" value="UniProtKB-KW"/>
</dbReference>
<keyword evidence="6" id="KW-0460">Magnesium</keyword>
<dbReference type="Proteomes" id="UP000569732">
    <property type="component" value="Unassembled WGS sequence"/>
</dbReference>
<evidence type="ECO:0000256" key="1">
    <source>
        <dbReference type="ARBA" id="ARBA00001946"/>
    </source>
</evidence>
<evidence type="ECO:0000256" key="6">
    <source>
        <dbReference type="ARBA" id="ARBA00022842"/>
    </source>
</evidence>
<comment type="caution">
    <text evidence="9">The sequence shown here is derived from an EMBL/GenBank/DDBJ whole genome shotgun (WGS) entry which is preliminary data.</text>
</comment>
<accession>A0A853IHZ8</accession>
<keyword evidence="5" id="KW-0378">Hydrolase</keyword>
<dbReference type="CDD" id="cd18746">
    <property type="entry name" value="PIN_VapC4-5_FitB-like"/>
    <property type="match status" value="1"/>
</dbReference>
<reference evidence="9 10" key="1">
    <citation type="submission" date="2020-07" db="EMBL/GenBank/DDBJ databases">
        <title>Endozoicomonas sp. nov., isolated from sediment.</title>
        <authorList>
            <person name="Gu T."/>
        </authorList>
    </citation>
    <scope>NUCLEOTIDE SEQUENCE [LARGE SCALE GENOMIC DNA]</scope>
    <source>
        <strain evidence="9 10">SM1973</strain>
    </source>
</reference>
<evidence type="ECO:0000256" key="7">
    <source>
        <dbReference type="ARBA" id="ARBA00038093"/>
    </source>
</evidence>
<dbReference type="InterPro" id="IPR002716">
    <property type="entry name" value="PIN_dom"/>
</dbReference>
<evidence type="ECO:0000313" key="10">
    <source>
        <dbReference type="Proteomes" id="UP000569732"/>
    </source>
</evidence>
<dbReference type="Pfam" id="PF01850">
    <property type="entry name" value="PIN"/>
    <property type="match status" value="1"/>
</dbReference>
<dbReference type="EMBL" id="JACCKB010000121">
    <property type="protein sequence ID" value="NYZ69681.1"/>
    <property type="molecule type" value="Genomic_DNA"/>
</dbReference>
<organism evidence="9 10">
    <name type="scientific">Spartinivicinus marinus</name>
    <dbReference type="NCBI Taxonomy" id="2994442"/>
    <lineage>
        <taxon>Bacteria</taxon>
        <taxon>Pseudomonadati</taxon>
        <taxon>Pseudomonadota</taxon>
        <taxon>Gammaproteobacteria</taxon>
        <taxon>Oceanospirillales</taxon>
        <taxon>Zooshikellaceae</taxon>
        <taxon>Spartinivicinus</taxon>
    </lineage>
</organism>
<evidence type="ECO:0000313" key="9">
    <source>
        <dbReference type="EMBL" id="NYZ69681.1"/>
    </source>
</evidence>
<keyword evidence="4" id="KW-0479">Metal-binding</keyword>
<evidence type="ECO:0000256" key="4">
    <source>
        <dbReference type="ARBA" id="ARBA00022723"/>
    </source>
</evidence>
<dbReference type="PANTHER" id="PTHR33653:SF1">
    <property type="entry name" value="RIBONUCLEASE VAPC2"/>
    <property type="match status" value="1"/>
</dbReference>
<feature type="domain" description="PIN" evidence="8">
    <location>
        <begin position="2"/>
        <end position="122"/>
    </location>
</feature>
<comment type="cofactor">
    <cofactor evidence="1">
        <name>Mg(2+)</name>
        <dbReference type="ChEBI" id="CHEBI:18420"/>
    </cofactor>
</comment>
<keyword evidence="2" id="KW-1277">Toxin-antitoxin system</keyword>
<sequence>MYLLDTNVISQLMRLNPNPNVLSFFKEAKKKKQPIYLSAITIGEIRKGITKLTRRKDIKQAEYLKQKLTTIMRDYAGLILPIDEDVSEAWGVILGNTDDTNAIDKLIAATAAVYNLTVVTRNIQDIEPTGVKCLNPFEEVKKYGNKQH</sequence>
<evidence type="ECO:0000259" key="8">
    <source>
        <dbReference type="Pfam" id="PF01850"/>
    </source>
</evidence>
<dbReference type="GO" id="GO:0046872">
    <property type="term" value="F:metal ion binding"/>
    <property type="evidence" value="ECO:0007669"/>
    <property type="project" value="UniProtKB-KW"/>
</dbReference>
<dbReference type="SUPFAM" id="SSF88723">
    <property type="entry name" value="PIN domain-like"/>
    <property type="match status" value="1"/>
</dbReference>
<keyword evidence="10" id="KW-1185">Reference proteome</keyword>